<protein>
    <submittedName>
        <fullName evidence="1">Uncharacterized protein</fullName>
    </submittedName>
</protein>
<dbReference type="OrthoDB" id="2968454at2"/>
<gene>
    <name evidence="1" type="ORF">SAMN05421781_2532</name>
</gene>
<dbReference type="AlphaFoldDB" id="A0A1H2WWK1"/>
<proteinExistence type="predicted"/>
<reference evidence="1 2" key="1">
    <citation type="submission" date="2016-10" db="EMBL/GenBank/DDBJ databases">
        <authorList>
            <person name="de Groot N.N."/>
        </authorList>
    </citation>
    <scope>NUCLEOTIDE SEQUENCE [LARGE SCALE GENOMIC DNA]</scope>
    <source>
        <strain evidence="1 2">DSM 23126</strain>
    </source>
</reference>
<dbReference type="RefSeq" id="WP_091615757.1">
    <property type="nucleotide sequence ID" value="NZ_FNNC01000006.1"/>
</dbReference>
<keyword evidence="2" id="KW-1185">Reference proteome</keyword>
<evidence type="ECO:0000313" key="1">
    <source>
        <dbReference type="EMBL" id="SDW85010.1"/>
    </source>
</evidence>
<evidence type="ECO:0000313" key="2">
    <source>
        <dbReference type="Proteomes" id="UP000199488"/>
    </source>
</evidence>
<dbReference type="Proteomes" id="UP000199488">
    <property type="component" value="Unassembled WGS sequence"/>
</dbReference>
<dbReference type="STRING" id="1122204.SAMN05421781_2532"/>
<sequence>MKEYRLTRLKFEHAQTPLTFDKGLLTVYDYEPAEVWYVELENPHHIELFEEMYDNCDVRSMIFYTERNSARIGKANITRVLKSDGKVSVSIKGEEALKLVGS</sequence>
<dbReference type="EMBL" id="FNNC01000006">
    <property type="protein sequence ID" value="SDW85010.1"/>
    <property type="molecule type" value="Genomic_DNA"/>
</dbReference>
<organism evidence="1 2">
    <name type="scientific">Marinococcus luteus</name>
    <dbReference type="NCBI Taxonomy" id="1122204"/>
    <lineage>
        <taxon>Bacteria</taxon>
        <taxon>Bacillati</taxon>
        <taxon>Bacillota</taxon>
        <taxon>Bacilli</taxon>
        <taxon>Bacillales</taxon>
        <taxon>Bacillaceae</taxon>
        <taxon>Marinococcus</taxon>
    </lineage>
</organism>
<accession>A0A1H2WWK1</accession>
<name>A0A1H2WWK1_9BACI</name>